<sequence>MNRQAIRLASWIMTGILVMGLFFQTGRMVFAQQAAAVAAASRSESKIEPVNINKANLEELQVVRGIGPALAERIIQYRTANGNFETLEQLSEVRGIGEAKFEKMKSQITI</sequence>
<name>A0A1G1L1A8_9BACT</name>
<dbReference type="GO" id="GO:0015628">
    <property type="term" value="P:protein secretion by the type II secretion system"/>
    <property type="evidence" value="ECO:0007669"/>
    <property type="project" value="TreeGrafter"/>
</dbReference>
<dbReference type="Gene3D" id="1.10.150.320">
    <property type="entry name" value="Photosystem II 12 kDa extrinsic protein"/>
    <property type="match status" value="1"/>
</dbReference>
<comment type="caution">
    <text evidence="2">The sequence shown here is derived from an EMBL/GenBank/DDBJ whole genome shotgun (WGS) entry which is preliminary data.</text>
</comment>
<dbReference type="PANTHER" id="PTHR21180:SF32">
    <property type="entry name" value="ENDONUCLEASE_EXONUCLEASE_PHOSPHATASE FAMILY DOMAIN-CONTAINING PROTEIN 1"/>
    <property type="match status" value="1"/>
</dbReference>
<feature type="domain" description="Helix-hairpin-helix DNA-binding motif class 1" evidence="1">
    <location>
        <begin position="88"/>
        <end position="107"/>
    </location>
</feature>
<dbReference type="NCBIfam" id="TIGR00426">
    <property type="entry name" value="competence protein ComEA helix-hairpin-helix repeat region"/>
    <property type="match status" value="1"/>
</dbReference>
<protein>
    <recommendedName>
        <fullName evidence="1">Helix-hairpin-helix DNA-binding motif class 1 domain-containing protein</fullName>
    </recommendedName>
</protein>
<proteinExistence type="predicted"/>
<evidence type="ECO:0000313" key="3">
    <source>
        <dbReference type="Proteomes" id="UP000178187"/>
    </source>
</evidence>
<dbReference type="InterPro" id="IPR051675">
    <property type="entry name" value="Endo/Exo/Phosphatase_dom_1"/>
</dbReference>
<dbReference type="SMART" id="SM00278">
    <property type="entry name" value="HhH1"/>
    <property type="match status" value="2"/>
</dbReference>
<dbReference type="InterPro" id="IPR010994">
    <property type="entry name" value="RuvA_2-like"/>
</dbReference>
<evidence type="ECO:0000313" key="2">
    <source>
        <dbReference type="EMBL" id="OGW98940.1"/>
    </source>
</evidence>
<dbReference type="GO" id="GO:0003677">
    <property type="term" value="F:DNA binding"/>
    <property type="evidence" value="ECO:0007669"/>
    <property type="project" value="InterPro"/>
</dbReference>
<gene>
    <name evidence="2" type="ORF">A3G33_08895</name>
</gene>
<dbReference type="AlphaFoldDB" id="A0A1G1L1A8"/>
<dbReference type="EMBL" id="MHFR01000019">
    <property type="protein sequence ID" value="OGW98940.1"/>
    <property type="molecule type" value="Genomic_DNA"/>
</dbReference>
<feature type="domain" description="Helix-hairpin-helix DNA-binding motif class 1" evidence="1">
    <location>
        <begin position="58"/>
        <end position="77"/>
    </location>
</feature>
<dbReference type="InterPro" id="IPR004509">
    <property type="entry name" value="Competence_ComEA_HhH"/>
</dbReference>
<organism evidence="2 3">
    <name type="scientific">Candidatus Danuiimicrobium aquiferis</name>
    <dbReference type="NCBI Taxonomy" id="1801832"/>
    <lineage>
        <taxon>Bacteria</taxon>
        <taxon>Pseudomonadati</taxon>
        <taxon>Candidatus Omnitrophota</taxon>
        <taxon>Candidatus Danuiimicrobium</taxon>
    </lineage>
</organism>
<evidence type="ECO:0000259" key="1">
    <source>
        <dbReference type="SMART" id="SM00278"/>
    </source>
</evidence>
<dbReference type="InterPro" id="IPR003583">
    <property type="entry name" value="Hlx-hairpin-Hlx_DNA-bd_motif"/>
</dbReference>
<dbReference type="Proteomes" id="UP000178187">
    <property type="component" value="Unassembled WGS sequence"/>
</dbReference>
<accession>A0A1G1L1A8</accession>
<reference evidence="2 3" key="1">
    <citation type="journal article" date="2016" name="Nat. Commun.">
        <title>Thousands of microbial genomes shed light on interconnected biogeochemical processes in an aquifer system.</title>
        <authorList>
            <person name="Anantharaman K."/>
            <person name="Brown C.T."/>
            <person name="Hug L.A."/>
            <person name="Sharon I."/>
            <person name="Castelle C.J."/>
            <person name="Probst A.J."/>
            <person name="Thomas B.C."/>
            <person name="Singh A."/>
            <person name="Wilkins M.J."/>
            <person name="Karaoz U."/>
            <person name="Brodie E.L."/>
            <person name="Williams K.H."/>
            <person name="Hubbard S.S."/>
            <person name="Banfield J.F."/>
        </authorList>
    </citation>
    <scope>NUCLEOTIDE SEQUENCE [LARGE SCALE GENOMIC DNA]</scope>
</reference>
<dbReference type="Pfam" id="PF12836">
    <property type="entry name" value="HHH_3"/>
    <property type="match status" value="1"/>
</dbReference>
<dbReference type="PANTHER" id="PTHR21180">
    <property type="entry name" value="ENDONUCLEASE/EXONUCLEASE/PHOSPHATASE FAMILY DOMAIN-CONTAINING PROTEIN 1"/>
    <property type="match status" value="1"/>
</dbReference>
<dbReference type="GO" id="GO:0006281">
    <property type="term" value="P:DNA repair"/>
    <property type="evidence" value="ECO:0007669"/>
    <property type="project" value="InterPro"/>
</dbReference>
<dbReference type="SUPFAM" id="SSF47781">
    <property type="entry name" value="RuvA domain 2-like"/>
    <property type="match status" value="1"/>
</dbReference>
<dbReference type="GO" id="GO:0015627">
    <property type="term" value="C:type II protein secretion system complex"/>
    <property type="evidence" value="ECO:0007669"/>
    <property type="project" value="TreeGrafter"/>
</dbReference>